<sequence length="72" mass="7781">MDGENRPGTGHAEEPDEHGHVPDVEDEDYDVATGDKVTPEDDYDTSDTEVGAETTSQTPASSTRHLPEDMPP</sequence>
<feature type="region of interest" description="Disordered" evidence="1">
    <location>
        <begin position="1"/>
        <end position="72"/>
    </location>
</feature>
<keyword evidence="3" id="KW-1185">Reference proteome</keyword>
<evidence type="ECO:0000313" key="3">
    <source>
        <dbReference type="Proteomes" id="UP000569329"/>
    </source>
</evidence>
<reference evidence="2 3" key="1">
    <citation type="submission" date="2020-07" db="EMBL/GenBank/DDBJ databases">
        <title>Sequencing the genomes of 1000 actinobacteria strains.</title>
        <authorList>
            <person name="Klenk H.-P."/>
        </authorList>
    </citation>
    <scope>NUCLEOTIDE SEQUENCE [LARGE SCALE GENOMIC DNA]</scope>
    <source>
        <strain evidence="2 3">DSM 45975</strain>
    </source>
</reference>
<accession>A0A839DV93</accession>
<dbReference type="AlphaFoldDB" id="A0A839DV93"/>
<name>A0A839DV93_9PSEU</name>
<dbReference type="EMBL" id="JACGWZ010000002">
    <property type="protein sequence ID" value="MBA8824963.1"/>
    <property type="molecule type" value="Genomic_DNA"/>
</dbReference>
<feature type="compositionally biased region" description="Polar residues" evidence="1">
    <location>
        <begin position="53"/>
        <end position="64"/>
    </location>
</feature>
<dbReference type="Proteomes" id="UP000569329">
    <property type="component" value="Unassembled WGS sequence"/>
</dbReference>
<dbReference type="RefSeq" id="WP_182544137.1">
    <property type="nucleotide sequence ID" value="NZ_JACGWZ010000002.1"/>
</dbReference>
<evidence type="ECO:0000313" key="2">
    <source>
        <dbReference type="EMBL" id="MBA8824963.1"/>
    </source>
</evidence>
<comment type="caution">
    <text evidence="2">The sequence shown here is derived from an EMBL/GenBank/DDBJ whole genome shotgun (WGS) entry which is preliminary data.</text>
</comment>
<evidence type="ECO:0000256" key="1">
    <source>
        <dbReference type="SAM" id="MobiDB-lite"/>
    </source>
</evidence>
<protein>
    <submittedName>
        <fullName evidence="2">Uncharacterized protein</fullName>
    </submittedName>
</protein>
<organism evidence="2 3">
    <name type="scientific">Halosaccharopolyspora lacisalsi</name>
    <dbReference type="NCBI Taxonomy" id="1000566"/>
    <lineage>
        <taxon>Bacteria</taxon>
        <taxon>Bacillati</taxon>
        <taxon>Actinomycetota</taxon>
        <taxon>Actinomycetes</taxon>
        <taxon>Pseudonocardiales</taxon>
        <taxon>Pseudonocardiaceae</taxon>
        <taxon>Halosaccharopolyspora</taxon>
    </lineage>
</organism>
<gene>
    <name evidence="2" type="ORF">FHX42_002310</name>
</gene>
<feature type="compositionally biased region" description="Basic and acidic residues" evidence="1">
    <location>
        <begin position="11"/>
        <end position="23"/>
    </location>
</feature>
<proteinExistence type="predicted"/>